<protein>
    <submittedName>
        <fullName evidence="2">Uncharacterized protein</fullName>
    </submittedName>
</protein>
<reference evidence="2" key="1">
    <citation type="submission" date="2012-04" db="EMBL/GenBank/DDBJ databases">
        <title>The Genome Sequence of Loa loa.</title>
        <authorList>
            <consortium name="The Broad Institute Genome Sequencing Platform"/>
            <consortium name="Broad Institute Genome Sequencing Center for Infectious Disease"/>
            <person name="Nutman T.B."/>
            <person name="Fink D.L."/>
            <person name="Russ C."/>
            <person name="Young S."/>
            <person name="Zeng Q."/>
            <person name="Gargeya S."/>
            <person name="Alvarado L."/>
            <person name="Berlin A."/>
            <person name="Chapman S.B."/>
            <person name="Chen Z."/>
            <person name="Freedman E."/>
            <person name="Gellesch M."/>
            <person name="Goldberg J."/>
            <person name="Griggs A."/>
            <person name="Gujja S."/>
            <person name="Heilman E.R."/>
            <person name="Heiman D."/>
            <person name="Howarth C."/>
            <person name="Mehta T."/>
            <person name="Neiman D."/>
            <person name="Pearson M."/>
            <person name="Roberts A."/>
            <person name="Saif S."/>
            <person name="Shea T."/>
            <person name="Shenoy N."/>
            <person name="Sisk P."/>
            <person name="Stolte C."/>
            <person name="Sykes S."/>
            <person name="White J."/>
            <person name="Yandava C."/>
            <person name="Haas B."/>
            <person name="Henn M.R."/>
            <person name="Nusbaum C."/>
            <person name="Birren B."/>
        </authorList>
    </citation>
    <scope>NUCLEOTIDE SEQUENCE [LARGE SCALE GENOMIC DNA]</scope>
</reference>
<dbReference type="AlphaFoldDB" id="A0A1S0UES8"/>
<dbReference type="EMBL" id="JH717781">
    <property type="protein sequence ID" value="EJD73246.1"/>
    <property type="molecule type" value="Genomic_DNA"/>
</dbReference>
<name>A0A1S0UES8_LOALO</name>
<dbReference type="OrthoDB" id="5898220at2759"/>
<dbReference type="InParanoid" id="A0A1S0UES8"/>
<dbReference type="GeneID" id="31252274"/>
<dbReference type="KEGG" id="loa:LOAG_19179"/>
<dbReference type="CTD" id="31252274"/>
<organism evidence="2">
    <name type="scientific">Loa loa</name>
    <name type="common">Eye worm</name>
    <name type="synonym">Filaria loa</name>
    <dbReference type="NCBI Taxonomy" id="7209"/>
    <lineage>
        <taxon>Eukaryota</taxon>
        <taxon>Metazoa</taxon>
        <taxon>Ecdysozoa</taxon>
        <taxon>Nematoda</taxon>
        <taxon>Chromadorea</taxon>
        <taxon>Rhabditida</taxon>
        <taxon>Spirurina</taxon>
        <taxon>Spiruromorpha</taxon>
        <taxon>Filarioidea</taxon>
        <taxon>Onchocercidae</taxon>
        <taxon>Loa</taxon>
    </lineage>
</organism>
<dbReference type="RefSeq" id="XP_020304359.1">
    <property type="nucleotide sequence ID" value="XM_020451833.1"/>
</dbReference>
<evidence type="ECO:0000313" key="1">
    <source>
        <dbReference type="EMBL" id="EJD73246.1"/>
    </source>
</evidence>
<gene>
    <name evidence="2" type="ORF">LOAG_19179</name>
    <name evidence="1" type="ORF">LOAG_19343</name>
</gene>
<sequence>MGNRKQCAIFLWMVWNSTPINNKLPLQEGEIFIYDGRETISDLDTTQHCLTQSGKCITNTSIVLWNKTEAVNVYIERLDITKHASLTFTALLMNFKWHLHLSLTKQLIRETPTLSIPIQWTTIS</sequence>
<evidence type="ECO:0000313" key="2">
    <source>
        <dbReference type="EMBL" id="EJD73397.1"/>
    </source>
</evidence>
<accession>A0A1S0UES8</accession>
<proteinExistence type="predicted"/>
<dbReference type="EMBL" id="JH714726">
    <property type="protein sequence ID" value="EJD73397.1"/>
    <property type="molecule type" value="Genomic_DNA"/>
</dbReference>